<dbReference type="EMBL" id="UHIC01000001">
    <property type="protein sequence ID" value="SUO95047.1"/>
    <property type="molecule type" value="Genomic_DNA"/>
</dbReference>
<dbReference type="Gene3D" id="3.30.70.2940">
    <property type="match status" value="1"/>
</dbReference>
<protein>
    <submittedName>
        <fullName evidence="1">CRISPR type III-B/RAMP module-associated protein Cmr3</fullName>
    </submittedName>
</protein>
<dbReference type="RefSeq" id="WP_072575929.1">
    <property type="nucleotide sequence ID" value="NZ_LWHB01000037.1"/>
</dbReference>
<reference evidence="1 2" key="1">
    <citation type="submission" date="2018-06" db="EMBL/GenBank/DDBJ databases">
        <authorList>
            <consortium name="Pathogen Informatics"/>
            <person name="Doyle S."/>
        </authorList>
    </citation>
    <scope>NUCLEOTIDE SEQUENCE [LARGE SCALE GENOMIC DNA]</scope>
    <source>
        <strain evidence="1 2">NCTC13337</strain>
    </source>
</reference>
<evidence type="ECO:0000313" key="2">
    <source>
        <dbReference type="Proteomes" id="UP000254601"/>
    </source>
</evidence>
<evidence type="ECO:0000313" key="1">
    <source>
        <dbReference type="EMBL" id="SUO95047.1"/>
    </source>
</evidence>
<organism evidence="1 2">
    <name type="scientific">Suttonella ornithocola</name>
    <dbReference type="NCBI Taxonomy" id="279832"/>
    <lineage>
        <taxon>Bacteria</taxon>
        <taxon>Pseudomonadati</taxon>
        <taxon>Pseudomonadota</taxon>
        <taxon>Gammaproteobacteria</taxon>
        <taxon>Cardiobacteriales</taxon>
        <taxon>Cardiobacteriaceae</taxon>
        <taxon>Suttonella</taxon>
    </lineage>
</organism>
<keyword evidence="2" id="KW-1185">Reference proteome</keyword>
<name>A0A380MUL7_9GAMM</name>
<dbReference type="Gene3D" id="2.60.40.4350">
    <property type="match status" value="1"/>
</dbReference>
<dbReference type="Pfam" id="PF09700">
    <property type="entry name" value="Cas_Cmr3"/>
    <property type="match status" value="1"/>
</dbReference>
<proteinExistence type="predicted"/>
<sequence>MTKSNKQTQWQTYLITPKAPLVFRTARPFGASSSKTDITFPLPSSAAGLMRTQLIENHVFKLTDIHGSQKQLNLSDTDKQQIEAIAVKGVFLVKKANNKITFLVPKPDNAIYMDIGQQSTYRYINIIRCLPKPYDAGCFSDLPDKLLPVMTVEEQKGKPVAGAEFWIWEDFCAWQKGQALEFEDVNQRGVKTLRYETRLHAGINDETLAADDGLLFTTIGFDFSRSLATHQQEAQDNGDLALVCSMAGNDASKISDGLVRFGGEGRLSWLQKTAQILPDCDDDLPQQIAKKGGFCLTLLTPALFSTGVLPGFIDKKTMEGYLPNTSIKVRLVAMCNKRWQAVSGWDLQSHKPKAMRKAVPAGAMYWFSLLEQGDKFNEEMKQLWLSPISDTLQDQRDGFGVAVLHPWQNII</sequence>
<dbReference type="Proteomes" id="UP000254601">
    <property type="component" value="Unassembled WGS sequence"/>
</dbReference>
<dbReference type="InterPro" id="IPR019117">
    <property type="entry name" value="CRISPR-assoc_protein_Cmr3"/>
</dbReference>
<accession>A0A380MUL7</accession>
<dbReference type="AlphaFoldDB" id="A0A380MUL7"/>
<gene>
    <name evidence="1" type="ORF">NCTC13337_01072</name>
</gene>
<dbReference type="OrthoDB" id="6162707at2"/>